<organism evidence="1 2">
    <name type="scientific">Horticoccus luteus</name>
    <dbReference type="NCBI Taxonomy" id="2862869"/>
    <lineage>
        <taxon>Bacteria</taxon>
        <taxon>Pseudomonadati</taxon>
        <taxon>Verrucomicrobiota</taxon>
        <taxon>Opitutia</taxon>
        <taxon>Opitutales</taxon>
        <taxon>Opitutaceae</taxon>
        <taxon>Horticoccus</taxon>
    </lineage>
</organism>
<keyword evidence="2" id="KW-1185">Reference proteome</keyword>
<dbReference type="InterPro" id="IPR006311">
    <property type="entry name" value="TAT_signal"/>
</dbReference>
<dbReference type="Pfam" id="PF07394">
    <property type="entry name" value="DUF1501"/>
    <property type="match status" value="1"/>
</dbReference>
<gene>
    <name evidence="1" type="ORF">K0B96_10600</name>
</gene>
<evidence type="ECO:0000313" key="1">
    <source>
        <dbReference type="EMBL" id="QYM77772.1"/>
    </source>
</evidence>
<dbReference type="InterPro" id="IPR010869">
    <property type="entry name" value="DUF1501"/>
</dbReference>
<dbReference type="PROSITE" id="PS51318">
    <property type="entry name" value="TAT"/>
    <property type="match status" value="1"/>
</dbReference>
<dbReference type="Proteomes" id="UP000825051">
    <property type="component" value="Chromosome"/>
</dbReference>
<accession>A0A8F9TTF0</accession>
<name>A0A8F9TTF0_9BACT</name>
<protein>
    <submittedName>
        <fullName evidence="1">DUF1501 domain-containing protein</fullName>
    </submittedName>
</protein>
<sequence>MSFTPGQPLSRRKFLGSCCAAVGTTGLLSALAQLRLIGAIASPGASATRATAAASDYKALVCLFLQGGNDANNLLIPNDTAGYASYAAARGALVLPQTGLLPLSPRTSDGRAFALHPSMPEFQNLFAGGQAAVLANVGTLVVPTTKAQYTAKSVPLPNQLFSHSDQQVEWQSSLPDRPFTTGWGGRLADLTNAFNENNTISMSISLAGQNSFQVGQSVAQFSVKSTGPVALSGSSQSNSSLAGIRTRAQSDLLAASQSHLLDTAFGTVTRDAISDSALLAEYVGSTAGIPFSTVFPDSSLGQQLQMIARLIASAPALGLKRQVFFAALGGWDLHDSQLVAHSTLLGDVSASLQAFYAATVELGVASQVTTFTASDFGRTYNTNGDGSDHGWGSHHLVVGGAVQGRDIFGHVPDLTINGPNDTGRGRWIPTTSVDEYAATLATWFGVSPTDLPIVLPNIGRFAQPNLGFLG</sequence>
<dbReference type="PANTHER" id="PTHR43737:SF1">
    <property type="entry name" value="DUF1501 DOMAIN-CONTAINING PROTEIN"/>
    <property type="match status" value="1"/>
</dbReference>
<proteinExistence type="predicted"/>
<dbReference type="KEGG" id="ole:K0B96_10600"/>
<dbReference type="AlphaFoldDB" id="A0A8F9TTF0"/>
<evidence type="ECO:0000313" key="2">
    <source>
        <dbReference type="Proteomes" id="UP000825051"/>
    </source>
</evidence>
<dbReference type="RefSeq" id="WP_220160876.1">
    <property type="nucleotide sequence ID" value="NZ_CP080507.1"/>
</dbReference>
<reference evidence="1" key="1">
    <citation type="submission" date="2021-08" db="EMBL/GenBank/DDBJ databases">
        <title>Genome of a novel bacterium of the phylum Verrucomicrobia, Oleiharenicola sp. KSB-15.</title>
        <authorList>
            <person name="Chung J.-H."/>
            <person name="Ahn J.-H."/>
            <person name="Yoon Y."/>
            <person name="Kim D.-Y."/>
            <person name="An S.-H."/>
            <person name="Park I."/>
            <person name="Yeon J."/>
        </authorList>
    </citation>
    <scope>NUCLEOTIDE SEQUENCE</scope>
    <source>
        <strain evidence="1">KSB-15</strain>
    </source>
</reference>
<dbReference type="EMBL" id="CP080507">
    <property type="protein sequence ID" value="QYM77772.1"/>
    <property type="molecule type" value="Genomic_DNA"/>
</dbReference>
<dbReference type="PANTHER" id="PTHR43737">
    <property type="entry name" value="BLL7424 PROTEIN"/>
    <property type="match status" value="1"/>
</dbReference>